<organism evidence="6 7">
    <name type="scientific">Biomphalaria pfeifferi</name>
    <name type="common">Bloodfluke planorb</name>
    <name type="synonym">Freshwater snail</name>
    <dbReference type="NCBI Taxonomy" id="112525"/>
    <lineage>
        <taxon>Eukaryota</taxon>
        <taxon>Metazoa</taxon>
        <taxon>Spiralia</taxon>
        <taxon>Lophotrochozoa</taxon>
        <taxon>Mollusca</taxon>
        <taxon>Gastropoda</taxon>
        <taxon>Heterobranchia</taxon>
        <taxon>Euthyneura</taxon>
        <taxon>Panpulmonata</taxon>
        <taxon>Hygrophila</taxon>
        <taxon>Lymnaeoidea</taxon>
        <taxon>Planorbidae</taxon>
        <taxon>Biomphalaria</taxon>
    </lineage>
</organism>
<reference evidence="6" key="1">
    <citation type="journal article" date="2023" name="PLoS Negl. Trop. Dis.">
        <title>A genome sequence for Biomphalaria pfeifferi, the major vector snail for the human-infecting parasite Schistosoma mansoni.</title>
        <authorList>
            <person name="Bu L."/>
            <person name="Lu L."/>
            <person name="Laidemitt M.R."/>
            <person name="Zhang S.M."/>
            <person name="Mutuku M."/>
            <person name="Mkoji G."/>
            <person name="Steinauer M."/>
            <person name="Loker E.S."/>
        </authorList>
    </citation>
    <scope>NUCLEOTIDE SEQUENCE</scope>
    <source>
        <strain evidence="6">KasaAsao</strain>
    </source>
</reference>
<keyword evidence="4" id="KW-0460">Magnesium</keyword>
<dbReference type="PROSITE" id="PS00018">
    <property type="entry name" value="EF_HAND_1"/>
    <property type="match status" value="2"/>
</dbReference>
<dbReference type="AlphaFoldDB" id="A0AAD8F177"/>
<dbReference type="Gene3D" id="1.10.238.10">
    <property type="entry name" value="EF-hand"/>
    <property type="match status" value="2"/>
</dbReference>
<evidence type="ECO:0000259" key="5">
    <source>
        <dbReference type="PROSITE" id="PS50222"/>
    </source>
</evidence>
<sequence length="207" mass="24303">MGNQESIFSPQQLEAYQDCTYFTKQDIIRIFKRFKEIDPSRIQQSKMSNLHYCQSETLPADKLENIPELRENPFRRRILEVFSQDNSGDLAFDDFLNMFSVFSEDAPREIKAVYAFKIYDFDRDNTLNKTDLAKTLKTLTQKSRDQGDLVDGENIEQSALTETEENYILEQVLKEADLDDNNELSYIEFEHVVSRAPDFLTTFHIRI</sequence>
<name>A0AAD8F177_BIOPF</name>
<reference evidence="6" key="2">
    <citation type="submission" date="2023-04" db="EMBL/GenBank/DDBJ databases">
        <authorList>
            <person name="Bu L."/>
            <person name="Lu L."/>
            <person name="Laidemitt M.R."/>
            <person name="Zhang S.M."/>
            <person name="Mutuku M."/>
            <person name="Mkoji G."/>
            <person name="Steinauer M."/>
            <person name="Loker E.S."/>
        </authorList>
    </citation>
    <scope>NUCLEOTIDE SEQUENCE</scope>
    <source>
        <strain evidence="6">KasaAsao</strain>
        <tissue evidence="6">Whole Snail</tissue>
    </source>
</reference>
<keyword evidence="3" id="KW-0106">Calcium</keyword>
<evidence type="ECO:0000256" key="1">
    <source>
        <dbReference type="ARBA" id="ARBA00022723"/>
    </source>
</evidence>
<keyword evidence="6" id="KW-0401">Integrin</keyword>
<evidence type="ECO:0000313" key="7">
    <source>
        <dbReference type="Proteomes" id="UP001233172"/>
    </source>
</evidence>
<dbReference type="Pfam" id="PF13499">
    <property type="entry name" value="EF-hand_7"/>
    <property type="match status" value="1"/>
</dbReference>
<keyword evidence="7" id="KW-1185">Reference proteome</keyword>
<comment type="caution">
    <text evidence="6">The sequence shown here is derived from an EMBL/GenBank/DDBJ whole genome shotgun (WGS) entry which is preliminary data.</text>
</comment>
<evidence type="ECO:0000256" key="3">
    <source>
        <dbReference type="ARBA" id="ARBA00022837"/>
    </source>
</evidence>
<dbReference type="Proteomes" id="UP001233172">
    <property type="component" value="Unassembled WGS sequence"/>
</dbReference>
<dbReference type="SUPFAM" id="SSF47473">
    <property type="entry name" value="EF-hand"/>
    <property type="match status" value="1"/>
</dbReference>
<dbReference type="FunFam" id="1.10.238.10:FF:000079">
    <property type="entry name" value="Calcium and integrin-binding family member 2"/>
    <property type="match status" value="1"/>
</dbReference>
<gene>
    <name evidence="6" type="ORF">Bpfe_024006</name>
</gene>
<dbReference type="PANTHER" id="PTHR45791">
    <property type="entry name" value="CALCIUM AND INTEGRIN BINDING FAMILY MEMBER 2"/>
    <property type="match status" value="1"/>
</dbReference>
<evidence type="ECO:0000256" key="4">
    <source>
        <dbReference type="ARBA" id="ARBA00022842"/>
    </source>
</evidence>
<dbReference type="PROSITE" id="PS50222">
    <property type="entry name" value="EF_HAND_2"/>
    <property type="match status" value="1"/>
</dbReference>
<keyword evidence="2" id="KW-0677">Repeat</keyword>
<proteinExistence type="predicted"/>
<dbReference type="PANTHER" id="PTHR45791:SF6">
    <property type="entry name" value="CALCIUM AND INTEGRIN BINDING FAMILY MEMBER 2"/>
    <property type="match status" value="1"/>
</dbReference>
<evidence type="ECO:0000256" key="2">
    <source>
        <dbReference type="ARBA" id="ARBA00022737"/>
    </source>
</evidence>
<protein>
    <submittedName>
        <fullName evidence="6">Calcium and integrin-binding family member 2-like isoform X1</fullName>
    </submittedName>
</protein>
<feature type="domain" description="EF-hand" evidence="5">
    <location>
        <begin position="107"/>
        <end position="142"/>
    </location>
</feature>
<dbReference type="InterPro" id="IPR018247">
    <property type="entry name" value="EF_Hand_1_Ca_BS"/>
</dbReference>
<dbReference type="GO" id="GO:0055074">
    <property type="term" value="P:calcium ion homeostasis"/>
    <property type="evidence" value="ECO:0007669"/>
    <property type="project" value="TreeGrafter"/>
</dbReference>
<dbReference type="InterPro" id="IPR002048">
    <property type="entry name" value="EF_hand_dom"/>
</dbReference>
<dbReference type="GO" id="GO:0007229">
    <property type="term" value="P:integrin-mediated signaling pathway"/>
    <property type="evidence" value="ECO:0007669"/>
    <property type="project" value="UniProtKB-KW"/>
</dbReference>
<accession>A0AAD8F177</accession>
<dbReference type="InterPro" id="IPR011992">
    <property type="entry name" value="EF-hand-dom_pair"/>
</dbReference>
<keyword evidence="1" id="KW-0479">Metal-binding</keyword>
<dbReference type="EMBL" id="JASAOG010000163">
    <property type="protein sequence ID" value="KAK0046611.1"/>
    <property type="molecule type" value="Genomic_DNA"/>
</dbReference>
<dbReference type="InterPro" id="IPR051433">
    <property type="entry name" value="CIBP"/>
</dbReference>
<dbReference type="GO" id="GO:0005509">
    <property type="term" value="F:calcium ion binding"/>
    <property type="evidence" value="ECO:0007669"/>
    <property type="project" value="InterPro"/>
</dbReference>
<dbReference type="GO" id="GO:0000287">
    <property type="term" value="F:magnesium ion binding"/>
    <property type="evidence" value="ECO:0007669"/>
    <property type="project" value="TreeGrafter"/>
</dbReference>
<evidence type="ECO:0000313" key="6">
    <source>
        <dbReference type="EMBL" id="KAK0046611.1"/>
    </source>
</evidence>